<evidence type="ECO:0000256" key="9">
    <source>
        <dbReference type="ARBA" id="ARBA00022857"/>
    </source>
</evidence>
<evidence type="ECO:0000256" key="13">
    <source>
        <dbReference type="ARBA" id="ARBA00049886"/>
    </source>
</evidence>
<comment type="caution">
    <text evidence="16">The sequence shown here is derived from an EMBL/GenBank/DDBJ whole genome shotgun (WGS) entry which is preliminary data.</text>
</comment>
<name>A0ABV0IE48_9MICC</name>
<comment type="function">
    <text evidence="1 14">Converts 2,5-diamino-6-(ribosylamino)-4(3h)-pyrimidinone 5'-phosphate into 5-amino-6-(ribosylamino)-2,4(1h,3h)-pyrimidinedione 5'-phosphate.</text>
</comment>
<proteinExistence type="inferred from homology"/>
<dbReference type="InterPro" id="IPR024072">
    <property type="entry name" value="DHFR-like_dom_sf"/>
</dbReference>
<dbReference type="InterPro" id="IPR050765">
    <property type="entry name" value="Riboflavin_Biosynth_HTPR"/>
</dbReference>
<evidence type="ECO:0000256" key="2">
    <source>
        <dbReference type="ARBA" id="ARBA00004882"/>
    </source>
</evidence>
<dbReference type="Pfam" id="PF01872">
    <property type="entry name" value="RibD_C"/>
    <property type="match status" value="1"/>
</dbReference>
<evidence type="ECO:0000256" key="6">
    <source>
        <dbReference type="ARBA" id="ARBA00022619"/>
    </source>
</evidence>
<dbReference type="PROSITE" id="PS51747">
    <property type="entry name" value="CYT_DCMP_DEAMINASES_2"/>
    <property type="match status" value="1"/>
</dbReference>
<dbReference type="PIRSF" id="PIRSF006769">
    <property type="entry name" value="RibD"/>
    <property type="match status" value="1"/>
</dbReference>
<sequence>MTALGSAAGPVAMSASPEAALSLAVAEALRGHRGANPLVGAVVTGADGAVLATGFHRGRGTAHAEVAALEQFAATSGIPPAEAILWVTLEPCDHTGSTGPCTEAILESGIRRVRYAVADPTGHDGGGAARLRRSGLEVEQVGPAAAETSGAEGLNRRWLQARDAGRPFVTAHLAQSLDGRVAAADGTSQWITGTESRRHAHAVRSRVDAIVVGTGTVAADDPRLTARDAAGHELAVQPVPVVQGRREVSVDAALRRGPEGAPRGWIHVREHDPRAVLDRLRQARTAWPHGGDRPGHLLIEGGPTVLAAWLGAGLVDEMFVYQAPLVLGGGPTGLDLPHLTTLTQALRLQPDPAENGGLSRLGEDVLLHYAAH</sequence>
<evidence type="ECO:0000313" key="17">
    <source>
        <dbReference type="Proteomes" id="UP001484097"/>
    </source>
</evidence>
<protein>
    <recommendedName>
        <fullName evidence="14">Riboflavin biosynthesis protein RibD</fullName>
    </recommendedName>
    <domain>
        <recommendedName>
            <fullName evidence="14">Diaminohydroxyphosphoribosylaminopyrimidine deaminase</fullName>
            <shortName evidence="14">DRAP deaminase</shortName>
            <ecNumber evidence="14">3.5.4.26</ecNumber>
        </recommendedName>
        <alternativeName>
            <fullName evidence="14">Riboflavin-specific deaminase</fullName>
        </alternativeName>
    </domain>
    <domain>
        <recommendedName>
            <fullName evidence="14">5-amino-6-(5-phosphoribosylamino)uracil reductase</fullName>
            <ecNumber evidence="14">1.1.1.193</ecNumber>
        </recommendedName>
        <alternativeName>
            <fullName evidence="14">HTP reductase</fullName>
        </alternativeName>
    </domain>
</protein>
<dbReference type="Proteomes" id="UP001484097">
    <property type="component" value="Unassembled WGS sequence"/>
</dbReference>
<dbReference type="InterPro" id="IPR004794">
    <property type="entry name" value="Eubact_RibD"/>
</dbReference>
<accession>A0ABV0IE48</accession>
<comment type="catalytic activity">
    <reaction evidence="13 14">
        <text>2,5-diamino-6-hydroxy-4-(5-phosphoribosylamino)-pyrimidine + H2O + H(+) = 5-amino-6-(5-phospho-D-ribosylamino)uracil + NH4(+)</text>
        <dbReference type="Rhea" id="RHEA:21868"/>
        <dbReference type="ChEBI" id="CHEBI:15377"/>
        <dbReference type="ChEBI" id="CHEBI:15378"/>
        <dbReference type="ChEBI" id="CHEBI:28938"/>
        <dbReference type="ChEBI" id="CHEBI:58453"/>
        <dbReference type="ChEBI" id="CHEBI:58614"/>
        <dbReference type="EC" id="3.5.4.26"/>
    </reaction>
</comment>
<feature type="domain" description="CMP/dCMP-type deaminase" evidence="15">
    <location>
        <begin position="15"/>
        <end position="139"/>
    </location>
</feature>
<evidence type="ECO:0000256" key="3">
    <source>
        <dbReference type="ARBA" id="ARBA00004910"/>
    </source>
</evidence>
<evidence type="ECO:0000256" key="14">
    <source>
        <dbReference type="PIRNR" id="PIRNR006769"/>
    </source>
</evidence>
<evidence type="ECO:0000256" key="12">
    <source>
        <dbReference type="ARBA" id="ARBA00049861"/>
    </source>
</evidence>
<keyword evidence="14 16" id="KW-0378">Hydrolase</keyword>
<evidence type="ECO:0000256" key="11">
    <source>
        <dbReference type="ARBA" id="ARBA00023268"/>
    </source>
</evidence>
<evidence type="ECO:0000256" key="4">
    <source>
        <dbReference type="ARBA" id="ARBA00005259"/>
    </source>
</evidence>
<reference evidence="16 17" key="1">
    <citation type="submission" date="2024-05" db="EMBL/GenBank/DDBJ databases">
        <authorList>
            <person name="Yi C."/>
        </authorList>
    </citation>
    <scope>NUCLEOTIDE SEQUENCE [LARGE SCALE GENOMIC DNA]</scope>
    <source>
        <strain evidence="16 17">XS13</strain>
    </source>
</reference>
<keyword evidence="8 14" id="KW-0862">Zinc</keyword>
<dbReference type="Gene3D" id="3.40.140.10">
    <property type="entry name" value="Cytidine Deaminase, domain 2"/>
    <property type="match status" value="1"/>
</dbReference>
<comment type="pathway">
    <text evidence="3 14">Cofactor biosynthesis; riboflavin biosynthesis; 5-amino-6-(D-ribitylamino)uracil from GTP: step 3/4.</text>
</comment>
<comment type="pathway">
    <text evidence="2 14">Cofactor biosynthesis; riboflavin biosynthesis; 5-amino-6-(D-ribitylamino)uracil from GTP: step 2/4.</text>
</comment>
<gene>
    <name evidence="16" type="primary">ribD</name>
    <name evidence="16" type="ORF">ABDK96_01015</name>
</gene>
<evidence type="ECO:0000256" key="1">
    <source>
        <dbReference type="ARBA" id="ARBA00002151"/>
    </source>
</evidence>
<evidence type="ECO:0000256" key="7">
    <source>
        <dbReference type="ARBA" id="ARBA00022723"/>
    </source>
</evidence>
<dbReference type="EC" id="1.1.1.193" evidence="14"/>
<keyword evidence="6 14" id="KW-0686">Riboflavin biosynthesis</keyword>
<dbReference type="RefSeq" id="WP_347918214.1">
    <property type="nucleotide sequence ID" value="NZ_JBDXMX010000001.1"/>
</dbReference>
<dbReference type="PROSITE" id="PS00903">
    <property type="entry name" value="CYT_DCMP_DEAMINASES_1"/>
    <property type="match status" value="1"/>
</dbReference>
<dbReference type="Gene3D" id="3.40.430.10">
    <property type="entry name" value="Dihydrofolate Reductase, subunit A"/>
    <property type="match status" value="1"/>
</dbReference>
<keyword evidence="9 14" id="KW-0521">NADP</keyword>
<evidence type="ECO:0000313" key="16">
    <source>
        <dbReference type="EMBL" id="MEO9246263.1"/>
    </source>
</evidence>
<evidence type="ECO:0000259" key="15">
    <source>
        <dbReference type="PROSITE" id="PS51747"/>
    </source>
</evidence>
<dbReference type="InterPro" id="IPR016193">
    <property type="entry name" value="Cytidine_deaminase-like"/>
</dbReference>
<comment type="similarity">
    <text evidence="4 14">In the N-terminal section; belongs to the cytidine and deoxycytidylate deaminase family.</text>
</comment>
<dbReference type="InterPro" id="IPR002125">
    <property type="entry name" value="CMP_dCMP_dom"/>
</dbReference>
<dbReference type="SUPFAM" id="SSF53597">
    <property type="entry name" value="Dihydrofolate reductase-like"/>
    <property type="match status" value="1"/>
</dbReference>
<dbReference type="Pfam" id="PF00383">
    <property type="entry name" value="dCMP_cyt_deam_1"/>
    <property type="match status" value="1"/>
</dbReference>
<keyword evidence="11" id="KW-0511">Multifunctional enzyme</keyword>
<keyword evidence="7 14" id="KW-0479">Metal-binding</keyword>
<evidence type="ECO:0000256" key="8">
    <source>
        <dbReference type="ARBA" id="ARBA00022833"/>
    </source>
</evidence>
<organism evidence="16 17">
    <name type="scientific">Citricoccus nitrophenolicus</name>
    <dbReference type="NCBI Taxonomy" id="863575"/>
    <lineage>
        <taxon>Bacteria</taxon>
        <taxon>Bacillati</taxon>
        <taxon>Actinomycetota</taxon>
        <taxon>Actinomycetes</taxon>
        <taxon>Micrococcales</taxon>
        <taxon>Micrococcaceae</taxon>
        <taxon>Citricoccus</taxon>
    </lineage>
</organism>
<keyword evidence="10 14" id="KW-0560">Oxidoreductase</keyword>
<comment type="cofactor">
    <cofactor evidence="14">
        <name>Zn(2+)</name>
        <dbReference type="ChEBI" id="CHEBI:29105"/>
    </cofactor>
    <text evidence="14">Binds 1 zinc ion.</text>
</comment>
<evidence type="ECO:0000256" key="10">
    <source>
        <dbReference type="ARBA" id="ARBA00023002"/>
    </source>
</evidence>
<dbReference type="SUPFAM" id="SSF53927">
    <property type="entry name" value="Cytidine deaminase-like"/>
    <property type="match status" value="1"/>
</dbReference>
<dbReference type="InterPro" id="IPR002734">
    <property type="entry name" value="RibDG_C"/>
</dbReference>
<dbReference type="PANTHER" id="PTHR38011:SF7">
    <property type="entry name" value="2,5-DIAMINO-6-RIBOSYLAMINO-4(3H)-PYRIMIDINONE 5'-PHOSPHATE REDUCTASE"/>
    <property type="match status" value="1"/>
</dbReference>
<dbReference type="NCBIfam" id="TIGR00326">
    <property type="entry name" value="eubact_ribD"/>
    <property type="match status" value="1"/>
</dbReference>
<keyword evidence="17" id="KW-1185">Reference proteome</keyword>
<dbReference type="CDD" id="cd01284">
    <property type="entry name" value="Riboflavin_deaminase-reductase"/>
    <property type="match status" value="1"/>
</dbReference>
<evidence type="ECO:0000256" key="5">
    <source>
        <dbReference type="ARBA" id="ARBA00007417"/>
    </source>
</evidence>
<dbReference type="GO" id="GO:0008703">
    <property type="term" value="F:5-amino-6-(5-phosphoribosylamino)uracil reductase activity"/>
    <property type="evidence" value="ECO:0007669"/>
    <property type="project" value="UniProtKB-EC"/>
</dbReference>
<dbReference type="GO" id="GO:0008835">
    <property type="term" value="F:diaminohydroxyphosphoribosylaminopyrimidine deaminase activity"/>
    <property type="evidence" value="ECO:0007669"/>
    <property type="project" value="UniProtKB-EC"/>
</dbReference>
<comment type="catalytic activity">
    <reaction evidence="12 14">
        <text>5-amino-6-(5-phospho-D-ribitylamino)uracil + NADP(+) = 5-amino-6-(5-phospho-D-ribosylamino)uracil + NADPH + H(+)</text>
        <dbReference type="Rhea" id="RHEA:17845"/>
        <dbReference type="ChEBI" id="CHEBI:15378"/>
        <dbReference type="ChEBI" id="CHEBI:57783"/>
        <dbReference type="ChEBI" id="CHEBI:58349"/>
        <dbReference type="ChEBI" id="CHEBI:58421"/>
        <dbReference type="ChEBI" id="CHEBI:58453"/>
        <dbReference type="EC" id="1.1.1.193"/>
    </reaction>
</comment>
<dbReference type="PANTHER" id="PTHR38011">
    <property type="entry name" value="DIHYDROFOLATE REDUCTASE FAMILY PROTEIN (AFU_ORTHOLOGUE AFUA_8G06820)"/>
    <property type="match status" value="1"/>
</dbReference>
<dbReference type="EMBL" id="JBDXMX010000001">
    <property type="protein sequence ID" value="MEO9246263.1"/>
    <property type="molecule type" value="Genomic_DNA"/>
</dbReference>
<dbReference type="InterPro" id="IPR016192">
    <property type="entry name" value="APOBEC/CMP_deaminase_Zn-bd"/>
</dbReference>
<dbReference type="EC" id="3.5.4.26" evidence="14"/>
<comment type="similarity">
    <text evidence="5 14">In the C-terminal section; belongs to the HTP reductase family.</text>
</comment>